<dbReference type="InterPro" id="IPR016719">
    <property type="entry name" value="CAMLG"/>
</dbReference>
<feature type="transmembrane region" description="Helical" evidence="1">
    <location>
        <begin position="162"/>
        <end position="181"/>
    </location>
</feature>
<gene>
    <name evidence="2" type="ORF">KPH14_009834</name>
</gene>
<feature type="transmembrane region" description="Helical" evidence="1">
    <location>
        <begin position="187"/>
        <end position="207"/>
    </location>
</feature>
<reference evidence="2" key="2">
    <citation type="journal article" date="2023" name="Commun. Biol.">
        <title>Intrasexual cuticular hydrocarbon dimorphism in a wasp sheds light on hydrocarbon biosynthesis genes in Hymenoptera.</title>
        <authorList>
            <person name="Moris V.C."/>
            <person name="Podsiadlowski L."/>
            <person name="Martin S."/>
            <person name="Oeyen J.P."/>
            <person name="Donath A."/>
            <person name="Petersen M."/>
            <person name="Wilbrandt J."/>
            <person name="Misof B."/>
            <person name="Liedtke D."/>
            <person name="Thamm M."/>
            <person name="Scheiner R."/>
            <person name="Schmitt T."/>
            <person name="Niehuis O."/>
        </authorList>
    </citation>
    <scope>NUCLEOTIDE SEQUENCE</scope>
    <source>
        <strain evidence="2">GBR_01_08_01A</strain>
    </source>
</reference>
<dbReference type="AlphaFoldDB" id="A0AAD9RVX3"/>
<sequence length="240" mass="26989">MDETVAKREARRKRILENSERRLQRIVGKNNPNELEDVSNKITSLNVQSNTLELEANGISVNKAFIEDENDALYLQGDIIMEQRGNTSSKSYFGLNNEDTSSVLSNSYNCSDIINDKYGCTDKKSNMKHFGSHESTEYLQEKNISNYPLQTNICNRSSLSGILLSNHISYIVLAVIVNVLLMCNMDYLFGKGIIVPCFIMMLARLCICTSIQEPQHGSPLIAALILLCKSMIQSNNSYEI</sequence>
<dbReference type="Pfam" id="PF14963">
    <property type="entry name" value="Get2_like"/>
    <property type="match status" value="1"/>
</dbReference>
<evidence type="ECO:0000313" key="2">
    <source>
        <dbReference type="EMBL" id="KAK2586897.1"/>
    </source>
</evidence>
<evidence type="ECO:0000256" key="1">
    <source>
        <dbReference type="SAM" id="Phobius"/>
    </source>
</evidence>
<evidence type="ECO:0000313" key="3">
    <source>
        <dbReference type="Proteomes" id="UP001258017"/>
    </source>
</evidence>
<accession>A0AAD9RVX3</accession>
<protein>
    <submittedName>
        <fullName evidence="2">Uncharacterized protein</fullName>
    </submittedName>
</protein>
<reference evidence="2" key="1">
    <citation type="submission" date="2021-08" db="EMBL/GenBank/DDBJ databases">
        <authorList>
            <person name="Misof B."/>
            <person name="Oliver O."/>
            <person name="Podsiadlowski L."/>
            <person name="Donath A."/>
            <person name="Peters R."/>
            <person name="Mayer C."/>
            <person name="Rust J."/>
            <person name="Gunkel S."/>
            <person name="Lesny P."/>
            <person name="Martin S."/>
            <person name="Oeyen J.P."/>
            <person name="Petersen M."/>
            <person name="Panagiotis P."/>
            <person name="Wilbrandt J."/>
            <person name="Tanja T."/>
        </authorList>
    </citation>
    <scope>NUCLEOTIDE SEQUENCE</scope>
    <source>
        <strain evidence="2">GBR_01_08_01A</strain>
        <tissue evidence="2">Thorax + abdomen</tissue>
    </source>
</reference>
<organism evidence="2 3">
    <name type="scientific">Odynerus spinipes</name>
    <dbReference type="NCBI Taxonomy" id="1348599"/>
    <lineage>
        <taxon>Eukaryota</taxon>
        <taxon>Metazoa</taxon>
        <taxon>Ecdysozoa</taxon>
        <taxon>Arthropoda</taxon>
        <taxon>Hexapoda</taxon>
        <taxon>Insecta</taxon>
        <taxon>Pterygota</taxon>
        <taxon>Neoptera</taxon>
        <taxon>Endopterygota</taxon>
        <taxon>Hymenoptera</taxon>
        <taxon>Apocrita</taxon>
        <taxon>Aculeata</taxon>
        <taxon>Vespoidea</taxon>
        <taxon>Vespidae</taxon>
        <taxon>Eumeninae</taxon>
        <taxon>Odynerus</taxon>
    </lineage>
</organism>
<dbReference type="Proteomes" id="UP001258017">
    <property type="component" value="Unassembled WGS sequence"/>
</dbReference>
<comment type="caution">
    <text evidence="2">The sequence shown here is derived from an EMBL/GenBank/DDBJ whole genome shotgun (WGS) entry which is preliminary data.</text>
</comment>
<proteinExistence type="predicted"/>
<keyword evidence="1" id="KW-0472">Membrane</keyword>
<keyword evidence="1" id="KW-1133">Transmembrane helix</keyword>
<keyword evidence="3" id="KW-1185">Reference proteome</keyword>
<dbReference type="EMBL" id="JAIFRP010000010">
    <property type="protein sequence ID" value="KAK2586897.1"/>
    <property type="molecule type" value="Genomic_DNA"/>
</dbReference>
<keyword evidence="1" id="KW-0812">Transmembrane</keyword>
<name>A0AAD9RVX3_9HYME</name>